<evidence type="ECO:0000313" key="2">
    <source>
        <dbReference type="EMBL" id="CBW85308.1"/>
    </source>
</evidence>
<proteinExistence type="predicted"/>
<accession>G2ZDN6</accession>
<dbReference type="eggNOG" id="ENOG50300FR">
    <property type="taxonomic scope" value="Bacteria"/>
</dbReference>
<evidence type="ECO:0000256" key="1">
    <source>
        <dbReference type="SAM" id="MobiDB-lite"/>
    </source>
</evidence>
<dbReference type="AlphaFoldDB" id="G2ZDN6"/>
<gene>
    <name evidence="2" type="ordered locus">LIV_0823</name>
</gene>
<protein>
    <submittedName>
        <fullName evidence="2">Uncharacterized protein</fullName>
    </submittedName>
</protein>
<reference evidence="2 3" key="1">
    <citation type="journal article" date="2011" name="J. Bacteriol.">
        <title>Complete genome sequence of the animal pathogen Listeria ivanovii, which provides insights into host specificities and evolution of the genus Listeria.</title>
        <authorList>
            <person name="Buchrieser C."/>
            <person name="Rusniok C."/>
            <person name="Garrido P."/>
            <person name="Hain T."/>
            <person name="Scortti M."/>
            <person name="Lampidis R."/>
            <person name="Karst U."/>
            <person name="Chakraborty T."/>
            <person name="Cossart P."/>
            <person name="Kreft J."/>
            <person name="Vazquez-Boland J.A."/>
            <person name="Goebel W."/>
            <person name="Glaser P."/>
        </authorList>
    </citation>
    <scope>NUCLEOTIDE SEQUENCE [LARGE SCALE GENOMIC DNA]</scope>
    <source>
        <strain evidence="3">ATCC BAA-678 / PAM 55</strain>
    </source>
</reference>
<feature type="region of interest" description="Disordered" evidence="1">
    <location>
        <begin position="129"/>
        <end position="164"/>
    </location>
</feature>
<name>G2ZDN6_LISIP</name>
<dbReference type="HOGENOM" id="CLU_140296_0_0_9"/>
<dbReference type="EMBL" id="FR687253">
    <property type="protein sequence ID" value="CBW85308.1"/>
    <property type="molecule type" value="Genomic_DNA"/>
</dbReference>
<dbReference type="Proteomes" id="UP000001286">
    <property type="component" value="Chromosome"/>
</dbReference>
<evidence type="ECO:0000313" key="3">
    <source>
        <dbReference type="Proteomes" id="UP000001286"/>
    </source>
</evidence>
<dbReference type="KEGG" id="liv:LIV_0823"/>
<organism evidence="2 3">
    <name type="scientific">Listeria ivanovii (strain ATCC BAA-678 / PAM 55)</name>
    <dbReference type="NCBI Taxonomy" id="881621"/>
    <lineage>
        <taxon>Bacteria</taxon>
        <taxon>Bacillati</taxon>
        <taxon>Bacillota</taxon>
        <taxon>Bacilli</taxon>
        <taxon>Bacillales</taxon>
        <taxon>Listeriaceae</taxon>
        <taxon>Listeria</taxon>
    </lineage>
</organism>
<dbReference type="OrthoDB" id="2365978at2"/>
<sequence length="164" mass="18634">MRKKWQIILIIGLLLVTLNWLPEIAQAHKATTGVTYTTQTSTELMELFLTYSLDNPHIEIMNDRAELMFETEENATISVVINNQTKKVTGSSTYHQFTIAHLKPGNNLITITTKSANQQIKSKTITINLPEKPKKDSKSFHHKSTNENLSIEKKASFYKMKRGG</sequence>